<dbReference type="Pfam" id="PF07009">
    <property type="entry name" value="NusG_II"/>
    <property type="match status" value="1"/>
</dbReference>
<dbReference type="CDD" id="cd09911">
    <property type="entry name" value="Lin0431_like"/>
    <property type="match status" value="1"/>
</dbReference>
<gene>
    <name evidence="2" type="ORF">SDC9_64732</name>
</gene>
<evidence type="ECO:0000313" key="2">
    <source>
        <dbReference type="EMBL" id="MPM18324.1"/>
    </source>
</evidence>
<dbReference type="Gene3D" id="2.60.320.10">
    <property type="entry name" value="N-utilization substance G protein NusG, insert domain"/>
    <property type="match status" value="1"/>
</dbReference>
<accession>A0A644XW85</accession>
<evidence type="ECO:0000256" key="1">
    <source>
        <dbReference type="SAM" id="Phobius"/>
    </source>
</evidence>
<sequence length="121" mass="13148">MKKFDIIIAVVIIAVAAVLYFGGVLSPKEKGAVAVIYVDGNEYKRLPLDTNAEVRVETEYGVNVITVKDGYADCVDADCKDKLCVSQKKINKVNQTIVCLPHKMVVEIEGADASKIDSVSE</sequence>
<proteinExistence type="predicted"/>
<protein>
    <submittedName>
        <fullName evidence="2">Uncharacterized protein</fullName>
    </submittedName>
</protein>
<keyword evidence="1" id="KW-0472">Membrane</keyword>
<dbReference type="InterPro" id="IPR038690">
    <property type="entry name" value="NusG_2_sf"/>
</dbReference>
<comment type="caution">
    <text evidence="2">The sequence shown here is derived from an EMBL/GenBank/DDBJ whole genome shotgun (WGS) entry which is preliminary data.</text>
</comment>
<dbReference type="AlphaFoldDB" id="A0A644XW85"/>
<organism evidence="2">
    <name type="scientific">bioreactor metagenome</name>
    <dbReference type="NCBI Taxonomy" id="1076179"/>
    <lineage>
        <taxon>unclassified sequences</taxon>
        <taxon>metagenomes</taxon>
        <taxon>ecological metagenomes</taxon>
    </lineage>
</organism>
<dbReference type="EMBL" id="VSSQ01002961">
    <property type="protein sequence ID" value="MPM18324.1"/>
    <property type="molecule type" value="Genomic_DNA"/>
</dbReference>
<reference evidence="2" key="1">
    <citation type="submission" date="2019-08" db="EMBL/GenBank/DDBJ databases">
        <authorList>
            <person name="Kucharzyk K."/>
            <person name="Murdoch R.W."/>
            <person name="Higgins S."/>
            <person name="Loffler F."/>
        </authorList>
    </citation>
    <scope>NUCLEOTIDE SEQUENCE</scope>
</reference>
<name>A0A644XW85_9ZZZZ</name>
<keyword evidence="1" id="KW-1133">Transmembrane helix</keyword>
<feature type="transmembrane region" description="Helical" evidence="1">
    <location>
        <begin position="6"/>
        <end position="25"/>
    </location>
</feature>
<keyword evidence="1" id="KW-0812">Transmembrane</keyword>